<sequence length="77" mass="8977">ACIQRARLCARVRIAFEGSARAPRLPARRRRGHRVHPPGAARMLMSKATSHSPDFFHLLRYPCSFPRKIHRRRRPLP</sequence>
<dbReference type="Proteomes" id="UP000076532">
    <property type="component" value="Unassembled WGS sequence"/>
</dbReference>
<proteinExistence type="predicted"/>
<keyword evidence="2" id="KW-1185">Reference proteome</keyword>
<dbReference type="EMBL" id="KV417566">
    <property type="protein sequence ID" value="KZP19172.1"/>
    <property type="molecule type" value="Genomic_DNA"/>
</dbReference>
<reference evidence="1 2" key="1">
    <citation type="journal article" date="2016" name="Mol. Biol. Evol.">
        <title>Comparative Genomics of Early-Diverging Mushroom-Forming Fungi Provides Insights into the Origins of Lignocellulose Decay Capabilities.</title>
        <authorList>
            <person name="Nagy L.G."/>
            <person name="Riley R."/>
            <person name="Tritt A."/>
            <person name="Adam C."/>
            <person name="Daum C."/>
            <person name="Floudas D."/>
            <person name="Sun H."/>
            <person name="Yadav J.S."/>
            <person name="Pangilinan J."/>
            <person name="Larsson K.H."/>
            <person name="Matsuura K."/>
            <person name="Barry K."/>
            <person name="Labutti K."/>
            <person name="Kuo R."/>
            <person name="Ohm R.A."/>
            <person name="Bhattacharya S.S."/>
            <person name="Shirouzu T."/>
            <person name="Yoshinaga Y."/>
            <person name="Martin F.M."/>
            <person name="Grigoriev I.V."/>
            <person name="Hibbett D.S."/>
        </authorList>
    </citation>
    <scope>NUCLEOTIDE SEQUENCE [LARGE SCALE GENOMIC DNA]</scope>
    <source>
        <strain evidence="1 2">CBS 109695</strain>
    </source>
</reference>
<name>A0A166HS41_9AGAM</name>
<evidence type="ECO:0000313" key="2">
    <source>
        <dbReference type="Proteomes" id="UP000076532"/>
    </source>
</evidence>
<feature type="non-terminal residue" evidence="1">
    <location>
        <position position="1"/>
    </location>
</feature>
<gene>
    <name evidence="1" type="ORF">FIBSPDRAFT_863102</name>
</gene>
<accession>A0A166HS41</accession>
<evidence type="ECO:0000313" key="1">
    <source>
        <dbReference type="EMBL" id="KZP19172.1"/>
    </source>
</evidence>
<dbReference type="AlphaFoldDB" id="A0A166HS41"/>
<protein>
    <submittedName>
        <fullName evidence="1">Uncharacterized protein</fullName>
    </submittedName>
</protein>
<organism evidence="1 2">
    <name type="scientific">Athelia psychrophila</name>
    <dbReference type="NCBI Taxonomy" id="1759441"/>
    <lineage>
        <taxon>Eukaryota</taxon>
        <taxon>Fungi</taxon>
        <taxon>Dikarya</taxon>
        <taxon>Basidiomycota</taxon>
        <taxon>Agaricomycotina</taxon>
        <taxon>Agaricomycetes</taxon>
        <taxon>Agaricomycetidae</taxon>
        <taxon>Atheliales</taxon>
        <taxon>Atheliaceae</taxon>
        <taxon>Athelia</taxon>
    </lineage>
</organism>